<evidence type="ECO:0000313" key="2">
    <source>
        <dbReference type="Proteomes" id="UP000318571"/>
    </source>
</evidence>
<evidence type="ECO:0000313" key="1">
    <source>
        <dbReference type="EMBL" id="TRY62938.1"/>
    </source>
</evidence>
<comment type="caution">
    <text evidence="1">The sequence shown here is derived from an EMBL/GenBank/DDBJ whole genome shotgun (WGS) entry which is preliminary data.</text>
</comment>
<keyword evidence="2" id="KW-1185">Reference proteome</keyword>
<name>A0A553NBY9_TIGCA</name>
<protein>
    <submittedName>
        <fullName evidence="1">Uncharacterized protein</fullName>
    </submittedName>
</protein>
<gene>
    <name evidence="1" type="ORF">TCAL_15233</name>
</gene>
<dbReference type="AlphaFoldDB" id="A0A553NBY9"/>
<organism evidence="1 2">
    <name type="scientific">Tigriopus californicus</name>
    <name type="common">Marine copepod</name>
    <dbReference type="NCBI Taxonomy" id="6832"/>
    <lineage>
        <taxon>Eukaryota</taxon>
        <taxon>Metazoa</taxon>
        <taxon>Ecdysozoa</taxon>
        <taxon>Arthropoda</taxon>
        <taxon>Crustacea</taxon>
        <taxon>Multicrustacea</taxon>
        <taxon>Hexanauplia</taxon>
        <taxon>Copepoda</taxon>
        <taxon>Harpacticoida</taxon>
        <taxon>Harpacticidae</taxon>
        <taxon>Tigriopus</taxon>
    </lineage>
</organism>
<proteinExistence type="predicted"/>
<dbReference type="EMBL" id="VCGU01000458">
    <property type="protein sequence ID" value="TRY62938.1"/>
    <property type="molecule type" value="Genomic_DNA"/>
</dbReference>
<feature type="non-terminal residue" evidence="1">
    <location>
        <position position="1"/>
    </location>
</feature>
<reference evidence="1 2" key="1">
    <citation type="journal article" date="2018" name="Nat. Ecol. Evol.">
        <title>Genomic signatures of mitonuclear coevolution across populations of Tigriopus californicus.</title>
        <authorList>
            <person name="Barreto F.S."/>
            <person name="Watson E.T."/>
            <person name="Lima T.G."/>
            <person name="Willett C.S."/>
            <person name="Edmands S."/>
            <person name="Li W."/>
            <person name="Burton R.S."/>
        </authorList>
    </citation>
    <scope>NUCLEOTIDE SEQUENCE [LARGE SCALE GENOMIC DNA]</scope>
    <source>
        <strain evidence="1 2">San Diego</strain>
    </source>
</reference>
<accession>A0A553NBY9</accession>
<sequence length="140" mass="16564">LEDLRCEEPVETVIPLSPASHCISDGSLGPVSVSSRNLIMNWIRPERSQETDWVGLFDRDFSHDRSFICRRGSSRGSTERDRIKQRKDRYPFKFRIIDEIECLLRLWVAYIRNDSIISLNCIKTRPHWMKKMRDTYVSCQ</sequence>
<feature type="non-terminal residue" evidence="1">
    <location>
        <position position="140"/>
    </location>
</feature>
<dbReference type="Proteomes" id="UP000318571">
    <property type="component" value="Chromosome 10"/>
</dbReference>